<name>A0A4Z0GV08_9ACTN</name>
<protein>
    <submittedName>
        <fullName evidence="1">Uncharacterized protein</fullName>
    </submittedName>
</protein>
<dbReference type="Proteomes" id="UP000297948">
    <property type="component" value="Unassembled WGS sequence"/>
</dbReference>
<dbReference type="AlphaFoldDB" id="A0A4Z0GV08"/>
<sequence length="135" mass="15057">MHHHGYVWLGSGHELGKDGPRRPEHPEFATSKVVPLELAHWLLKPRSYVHGTWDDPQAAAAWFGQRSREHAAQFATAYDRDPERLAAKIESAARAVAGGEDVAGGWYLTGQRFLSVCLIGCSPNRLRPEYACPQR</sequence>
<dbReference type="EMBL" id="SRID01000221">
    <property type="protein sequence ID" value="TGB01366.1"/>
    <property type="molecule type" value="Genomic_DNA"/>
</dbReference>
<reference evidence="1 2" key="1">
    <citation type="submission" date="2019-03" db="EMBL/GenBank/DDBJ databases">
        <authorList>
            <person name="Gonzalez-Pimentel J.L."/>
        </authorList>
    </citation>
    <scope>NUCLEOTIDE SEQUENCE [LARGE SCALE GENOMIC DNA]</scope>
    <source>
        <strain evidence="1 2">JCM 31289</strain>
    </source>
</reference>
<evidence type="ECO:0000313" key="2">
    <source>
        <dbReference type="Proteomes" id="UP000297948"/>
    </source>
</evidence>
<comment type="caution">
    <text evidence="1">The sequence shown here is derived from an EMBL/GenBank/DDBJ whole genome shotgun (WGS) entry which is preliminary data.</text>
</comment>
<dbReference type="OrthoDB" id="4320824at2"/>
<evidence type="ECO:0000313" key="1">
    <source>
        <dbReference type="EMBL" id="TGB01366.1"/>
    </source>
</evidence>
<dbReference type="RefSeq" id="WP_135340666.1">
    <property type="nucleotide sequence ID" value="NZ_JBHLTX010000045.1"/>
</dbReference>
<gene>
    <name evidence="1" type="ORF">E4099_21125</name>
</gene>
<accession>A0A4Z0GV08</accession>
<organism evidence="1 2">
    <name type="scientific">Streptomyces palmae</name>
    <dbReference type="NCBI Taxonomy" id="1701085"/>
    <lineage>
        <taxon>Bacteria</taxon>
        <taxon>Bacillati</taxon>
        <taxon>Actinomycetota</taxon>
        <taxon>Actinomycetes</taxon>
        <taxon>Kitasatosporales</taxon>
        <taxon>Streptomycetaceae</taxon>
        <taxon>Streptomyces</taxon>
    </lineage>
</organism>
<proteinExistence type="predicted"/>
<keyword evidence="2" id="KW-1185">Reference proteome</keyword>